<reference evidence="2" key="1">
    <citation type="submission" date="2017-06" db="EMBL/GenBank/DDBJ databases">
        <title>Herbaspirillum phytohormonus sp. nov., isolated from the root nodule of Robinia pseudoacacia in lead-zinc mine.</title>
        <authorList>
            <person name="Fan M."/>
            <person name="Lin Y."/>
        </authorList>
    </citation>
    <scope>NUCLEOTIDE SEQUENCE [LARGE SCALE GENOMIC DNA]</scope>
    <source>
        <strain evidence="2">SC-089</strain>
    </source>
</reference>
<keyword evidence="2" id="KW-1185">Reference proteome</keyword>
<protein>
    <recommendedName>
        <fullName evidence="3">DUF1684 domain-containing protein</fullName>
    </recommendedName>
</protein>
<dbReference type="EMBL" id="NJIH01000015">
    <property type="protein sequence ID" value="OWT54516.1"/>
    <property type="molecule type" value="Genomic_DNA"/>
</dbReference>
<sequence>MALSTEYIAAWQQWHDDRIKDLNRPHGFLSVVCQDWLTEGELYTSEFVPGQWLLKDGEIYYHPDPERAAKGEFLSVDGKQAKGPTHIPHGYNKNSGTGSAVALFYEDLEVETITRVNSRGETIHAIRVRDPQEAARKRFDDIETFPLSEAWVVPAKFVAAHIELHNVPTVDDSVYEASFTIGHIELTINGQAFSLEVSGHRAGSQSTGYFSNYCYVHFGDQTNGKETYGGGRIIKFADQAELEALTALDFNRAVSFPCALSTFVACPSTPAGSRLPFRVPAGEYTPPVPHERISTYKG</sequence>
<dbReference type="InterPro" id="IPR012467">
    <property type="entry name" value="DUF1684"/>
</dbReference>
<evidence type="ECO:0000313" key="2">
    <source>
        <dbReference type="Proteomes" id="UP000214603"/>
    </source>
</evidence>
<dbReference type="Pfam" id="PF07920">
    <property type="entry name" value="DUF1684"/>
    <property type="match status" value="1"/>
</dbReference>
<dbReference type="PANTHER" id="PTHR41913:SF1">
    <property type="entry name" value="DUF1684 DOMAIN-CONTAINING PROTEIN"/>
    <property type="match status" value="1"/>
</dbReference>
<organism evidence="1 2">
    <name type="scientific">Candidimonas nitroreducens</name>
    <dbReference type="NCBI Taxonomy" id="683354"/>
    <lineage>
        <taxon>Bacteria</taxon>
        <taxon>Pseudomonadati</taxon>
        <taxon>Pseudomonadota</taxon>
        <taxon>Betaproteobacteria</taxon>
        <taxon>Burkholderiales</taxon>
        <taxon>Alcaligenaceae</taxon>
        <taxon>Candidimonas</taxon>
    </lineage>
</organism>
<dbReference type="PANTHER" id="PTHR41913">
    <property type="entry name" value="DUF1684 DOMAIN-CONTAINING PROTEIN"/>
    <property type="match status" value="1"/>
</dbReference>
<proteinExistence type="predicted"/>
<dbReference type="RefSeq" id="WP_088605692.1">
    <property type="nucleotide sequence ID" value="NZ_NJIH01000015.1"/>
</dbReference>
<comment type="caution">
    <text evidence="1">The sequence shown here is derived from an EMBL/GenBank/DDBJ whole genome shotgun (WGS) entry which is preliminary data.</text>
</comment>
<name>A0A225LZZ3_9BURK</name>
<dbReference type="AlphaFoldDB" id="A0A225LZZ3"/>
<dbReference type="OrthoDB" id="5493262at2"/>
<evidence type="ECO:0000313" key="1">
    <source>
        <dbReference type="EMBL" id="OWT54516.1"/>
    </source>
</evidence>
<gene>
    <name evidence="1" type="ORF">CEY11_22635</name>
</gene>
<dbReference type="Proteomes" id="UP000214603">
    <property type="component" value="Unassembled WGS sequence"/>
</dbReference>
<evidence type="ECO:0008006" key="3">
    <source>
        <dbReference type="Google" id="ProtNLM"/>
    </source>
</evidence>
<accession>A0A225LZZ3</accession>